<dbReference type="InterPro" id="IPR050953">
    <property type="entry name" value="N4_N6_ade-DNA_methylase"/>
</dbReference>
<evidence type="ECO:0000256" key="3">
    <source>
        <dbReference type="ARBA" id="ARBA00022679"/>
    </source>
</evidence>
<dbReference type="InterPro" id="IPR029063">
    <property type="entry name" value="SAM-dependent_MTases_sf"/>
</dbReference>
<protein>
    <recommendedName>
        <fullName evidence="1">site-specific DNA-methyltransferase (adenine-specific)</fullName>
        <ecNumber evidence="1">2.1.1.72</ecNumber>
    </recommendedName>
</protein>
<dbReference type="InterPro" id="IPR047939">
    <property type="entry name" value="BREX_1_PglX"/>
</dbReference>
<evidence type="ECO:0000256" key="4">
    <source>
        <dbReference type="ARBA" id="ARBA00022691"/>
    </source>
</evidence>
<keyword evidence="2 7" id="KW-0489">Methyltransferase</keyword>
<dbReference type="PANTHER" id="PTHR33841">
    <property type="entry name" value="DNA METHYLTRANSFERASE YEEA-RELATED"/>
    <property type="match status" value="1"/>
</dbReference>
<name>A0A1C6S978_9ACTN</name>
<evidence type="ECO:0000313" key="8">
    <source>
        <dbReference type="Proteomes" id="UP000199413"/>
    </source>
</evidence>
<dbReference type="InterPro" id="IPR002052">
    <property type="entry name" value="DNA_methylase_N6_adenine_CS"/>
</dbReference>
<keyword evidence="3 7" id="KW-0808">Transferase</keyword>
<sequence>METAPLKSFATWARTGLIREVAARVAVVLAPASPERVEQRRAVEALEKAVDAAGGGESGKTAVADRVAYTWFNRIIALRFMDANGYTGIGVVSPQSGIESGQPEILAEAKRGNIDVTVIGTKTRETVTGLLNGTRRSEDPQGEAYALLLADYCRYWNRAMPFMFEREGDFTELLIPANLLADDSVLNRGVKVLTTDVCRDVEVIGWLYQFYISERKDEVFAGFKKNKKAGAAEIPAATQLFTPHWIVRYLVENSLGRLWMLNRPSSRLAERMEYYIAPVDEETDFLKISSPEELKVIDPACGSGHMLTYAFDLLYAIYEEEGYAPAEIPGLILTNNLYGVEIDPRAGALAAFALSMKARARQRTFFNKQVEPNVCALEPIHFTPQELDLLLSPSVDRHEEIAFWNQFARADLYGSLIRPDASLIGTLRAHVEVVGVEADLLASDVVRRAKQVLRQAEALSPEYAVVVTNPPYMGSKNMTGDLADWSKVHWPTSRFDFFAMFMERGMQLCSPQGCVAMITMQSWMFLSTFEPLRESILSRKTVRLLAHLGPSAFEGLSGEVVSTTAFVISNVHVPNAVGDYIRLVDFVAASAKRAGYLSALTDPDCTYRFRVATDDFASLPGKPVAYWIDVPLRESFATPLLGRLVITEGQNKTANNDRYLRRSWEVSRSALGEDARWIPYAKGGPFRRWYGNVEYVVDWSRSAREEYRRNASCRIVDERFWYLPGITWTDISTSGSGFRWLPEGGTFDMSGPVVFLSDGTRYLNVLGVLNSGFSWKALGFLNPTSHIQLKDVKNVPVSDRLLHDKELAELVGANVAWSKGDWDKLEISMGYAGSPLTSTGVSLLRNAVDDEVERIFQGSEEVIAREARIDELVSAEYGILEYRPSYASPRALVNNIEYRVGKVLNRDDAFFVRRLLVEDLVSYAVGCLFGRYSLDEPGFMLADQGATLQDFLSRVANPTFMPDADNVIPIVDGDWFEDDIVARFRAFLRVAFGEQHFEENLHFVTESLGVKDIRDYFVKSFYKDHVQRYKKRPIYWLFCSPKGSFSALIYMHRYTPSTVSTVLNEYLREFTAKLTSSLQRQERLAAGGGTPRQQAAAQKEADRLRKVLLELGEYEHDVLYPLASRQLSIDLDDGVKVNYPKFGAALKKIPGLAASDE</sequence>
<dbReference type="NCBIfam" id="NF033452">
    <property type="entry name" value="BREX_1_MTaseX"/>
    <property type="match status" value="1"/>
</dbReference>
<dbReference type="GO" id="GO:0032259">
    <property type="term" value="P:methylation"/>
    <property type="evidence" value="ECO:0007669"/>
    <property type="project" value="UniProtKB-KW"/>
</dbReference>
<dbReference type="OrthoDB" id="9784823at2"/>
<evidence type="ECO:0000256" key="5">
    <source>
        <dbReference type="ARBA" id="ARBA00047942"/>
    </source>
</evidence>
<dbReference type="SUPFAM" id="SSF53335">
    <property type="entry name" value="S-adenosyl-L-methionine-dependent methyltransferases"/>
    <property type="match status" value="1"/>
</dbReference>
<dbReference type="PROSITE" id="PS00092">
    <property type="entry name" value="N6_MTASE"/>
    <property type="match status" value="1"/>
</dbReference>
<dbReference type="Pfam" id="PF07669">
    <property type="entry name" value="Eco57I"/>
    <property type="match status" value="1"/>
</dbReference>
<dbReference type="RefSeq" id="WP_091341914.1">
    <property type="nucleotide sequence ID" value="NZ_FMHV01000002.1"/>
</dbReference>
<reference evidence="8" key="1">
    <citation type="submission" date="2016-06" db="EMBL/GenBank/DDBJ databases">
        <authorList>
            <person name="Varghese N."/>
            <person name="Submissions Spin"/>
        </authorList>
    </citation>
    <scope>NUCLEOTIDE SEQUENCE [LARGE SCALE GENOMIC DNA]</scope>
    <source>
        <strain evidence="8">DSM 45431</strain>
    </source>
</reference>
<dbReference type="AlphaFoldDB" id="A0A1C6S978"/>
<dbReference type="Gene3D" id="3.40.50.150">
    <property type="entry name" value="Vaccinia Virus protein VP39"/>
    <property type="match status" value="1"/>
</dbReference>
<evidence type="ECO:0000259" key="6">
    <source>
        <dbReference type="Pfam" id="PF07669"/>
    </source>
</evidence>
<dbReference type="GO" id="GO:0009007">
    <property type="term" value="F:site-specific DNA-methyltransferase (adenine-specific) activity"/>
    <property type="evidence" value="ECO:0007669"/>
    <property type="project" value="UniProtKB-EC"/>
</dbReference>
<dbReference type="EMBL" id="FMHV01000002">
    <property type="protein sequence ID" value="SCL26057.1"/>
    <property type="molecule type" value="Genomic_DNA"/>
</dbReference>
<dbReference type="Proteomes" id="UP000199413">
    <property type="component" value="Unassembled WGS sequence"/>
</dbReference>
<dbReference type="EC" id="2.1.1.72" evidence="1"/>
<gene>
    <name evidence="7" type="ORF">GA0070624_3228</name>
</gene>
<organism evidence="7 8">
    <name type="scientific">Micromonospora rhizosphaerae</name>
    <dbReference type="NCBI Taxonomy" id="568872"/>
    <lineage>
        <taxon>Bacteria</taxon>
        <taxon>Bacillati</taxon>
        <taxon>Actinomycetota</taxon>
        <taxon>Actinomycetes</taxon>
        <taxon>Micromonosporales</taxon>
        <taxon>Micromonosporaceae</taxon>
        <taxon>Micromonospora</taxon>
    </lineage>
</organism>
<evidence type="ECO:0000256" key="2">
    <source>
        <dbReference type="ARBA" id="ARBA00022603"/>
    </source>
</evidence>
<dbReference type="PANTHER" id="PTHR33841:SF1">
    <property type="entry name" value="DNA METHYLTRANSFERASE A"/>
    <property type="match status" value="1"/>
</dbReference>
<dbReference type="STRING" id="568872.GA0070624_3228"/>
<evidence type="ECO:0000313" key="7">
    <source>
        <dbReference type="EMBL" id="SCL26057.1"/>
    </source>
</evidence>
<proteinExistence type="predicted"/>
<keyword evidence="8" id="KW-1185">Reference proteome</keyword>
<dbReference type="GO" id="GO:0006304">
    <property type="term" value="P:DNA modification"/>
    <property type="evidence" value="ECO:0007669"/>
    <property type="project" value="InterPro"/>
</dbReference>
<comment type="catalytic activity">
    <reaction evidence="5">
        <text>a 2'-deoxyadenosine in DNA + S-adenosyl-L-methionine = an N(6)-methyl-2'-deoxyadenosine in DNA + S-adenosyl-L-homocysteine + H(+)</text>
        <dbReference type="Rhea" id="RHEA:15197"/>
        <dbReference type="Rhea" id="RHEA-COMP:12418"/>
        <dbReference type="Rhea" id="RHEA-COMP:12419"/>
        <dbReference type="ChEBI" id="CHEBI:15378"/>
        <dbReference type="ChEBI" id="CHEBI:57856"/>
        <dbReference type="ChEBI" id="CHEBI:59789"/>
        <dbReference type="ChEBI" id="CHEBI:90615"/>
        <dbReference type="ChEBI" id="CHEBI:90616"/>
        <dbReference type="EC" id="2.1.1.72"/>
    </reaction>
</comment>
<dbReference type="GO" id="GO:0003676">
    <property type="term" value="F:nucleic acid binding"/>
    <property type="evidence" value="ECO:0007669"/>
    <property type="project" value="InterPro"/>
</dbReference>
<dbReference type="InterPro" id="IPR011639">
    <property type="entry name" value="MethylTrfase_TaqI-like_dom"/>
</dbReference>
<keyword evidence="4" id="KW-0949">S-adenosyl-L-methionine</keyword>
<accession>A0A1C6S978</accession>
<evidence type="ECO:0000256" key="1">
    <source>
        <dbReference type="ARBA" id="ARBA00011900"/>
    </source>
</evidence>
<dbReference type="PRINTS" id="PR00507">
    <property type="entry name" value="N12N6MTFRASE"/>
</dbReference>
<feature type="domain" description="Type II methyltransferase M.TaqI-like" evidence="6">
    <location>
        <begin position="335"/>
        <end position="549"/>
    </location>
</feature>